<evidence type="ECO:0000313" key="1">
    <source>
        <dbReference type="EMBL" id="KAG4306368.1"/>
    </source>
</evidence>
<evidence type="ECO:0000313" key="2">
    <source>
        <dbReference type="Proteomes" id="UP000768646"/>
    </source>
</evidence>
<organism evidence="1 2">
    <name type="scientific">Pneumocystis oryctolagi</name>
    <dbReference type="NCBI Taxonomy" id="42067"/>
    <lineage>
        <taxon>Eukaryota</taxon>
        <taxon>Fungi</taxon>
        <taxon>Dikarya</taxon>
        <taxon>Ascomycota</taxon>
        <taxon>Taphrinomycotina</taxon>
        <taxon>Pneumocystomycetes</taxon>
        <taxon>Pneumocystaceae</taxon>
        <taxon>Pneumocystis</taxon>
    </lineage>
</organism>
<name>A0ACB7CGV7_9ASCO</name>
<accession>A0ACB7CGV7</accession>
<gene>
    <name evidence="1" type="ORF">PORY_000356</name>
</gene>
<protein>
    <submittedName>
        <fullName evidence="1">Uncharacterized protein</fullName>
    </submittedName>
</protein>
<reference evidence="1 2" key="1">
    <citation type="journal article" date="2021" name="Commun. Biol.">
        <title>Genomic insights into the host specific adaptation of the Pneumocystis genus.</title>
        <authorList>
            <person name="Cisse O.H."/>
            <person name="Ma L."/>
            <person name="Dekker J.P."/>
            <person name="Khil P.P."/>
            <person name="Youn J.-H."/>
            <person name="Brenchley J.M."/>
            <person name="Blair R."/>
            <person name="Pahar B."/>
            <person name="Chabe M."/>
            <person name="Van Rompay K.K.A."/>
            <person name="Keesler R."/>
            <person name="Sukura A."/>
            <person name="Hirsch V."/>
            <person name="Kutty G."/>
            <person name="Liu Y."/>
            <person name="Peng L."/>
            <person name="Chen J."/>
            <person name="Song J."/>
            <person name="Weissenbacher-Lang C."/>
            <person name="Xu J."/>
            <person name="Upham N.S."/>
            <person name="Stajich J.E."/>
            <person name="Cuomo C.A."/>
            <person name="Cushion M.T."/>
            <person name="Kovacs J.A."/>
        </authorList>
    </citation>
    <scope>NUCLEOTIDE SEQUENCE [LARGE SCALE GENOMIC DNA]</scope>
    <source>
        <strain evidence="1 2">RABM</strain>
    </source>
</reference>
<dbReference type="Proteomes" id="UP000768646">
    <property type="component" value="Unassembled WGS sequence"/>
</dbReference>
<comment type="caution">
    <text evidence="1">The sequence shown here is derived from an EMBL/GenBank/DDBJ whole genome shotgun (WGS) entry which is preliminary data.</text>
</comment>
<sequence>MSLDNLQNKLKIQTKLCMNRLRLVQRKMLATHKLLEKEIVILLEKNMKQNLMVKAENIIRENMKIELLGILDLYCEMLLSRFHLLRKGHCHEQIEQAICTLIYAAPRCEIKELYNMNEIFRLYFGKEFIQNSIENVHGKIDPKVVERLSNEPLNNNVIECYLQEIACLHNIKYYDSCISKNSISSYNKEQEGSFKNKDSSSTFMISCLSDDLKCETKPSLEHLQNDHNDHDLDYINFFESLKKTPENISNNISNINQLRIRFEKLEKN</sequence>
<dbReference type="EMBL" id="JABTEG010000001">
    <property type="protein sequence ID" value="KAG4306368.1"/>
    <property type="molecule type" value="Genomic_DNA"/>
</dbReference>
<keyword evidence="2" id="KW-1185">Reference proteome</keyword>
<proteinExistence type="predicted"/>